<dbReference type="SUPFAM" id="SSF53850">
    <property type="entry name" value="Periplasmic binding protein-like II"/>
    <property type="match status" value="1"/>
</dbReference>
<accession>A0A853FT89</accession>
<name>A0A853FT89_9BURK</name>
<dbReference type="CDD" id="cd07012">
    <property type="entry name" value="PBP2_Bug_TTT"/>
    <property type="match status" value="1"/>
</dbReference>
<organism evidence="3 4">
    <name type="scientific">Parapusillimonas granuli</name>
    <dbReference type="NCBI Taxonomy" id="380911"/>
    <lineage>
        <taxon>Bacteria</taxon>
        <taxon>Pseudomonadati</taxon>
        <taxon>Pseudomonadota</taxon>
        <taxon>Betaproteobacteria</taxon>
        <taxon>Burkholderiales</taxon>
        <taxon>Alcaligenaceae</taxon>
        <taxon>Parapusillimonas</taxon>
    </lineage>
</organism>
<comment type="similarity">
    <text evidence="1">Belongs to the UPF0065 (bug) family.</text>
</comment>
<feature type="chain" id="PRO_5032366074" evidence="2">
    <location>
        <begin position="20"/>
        <end position="322"/>
    </location>
</feature>
<protein>
    <submittedName>
        <fullName evidence="3">Tripartite tricarboxylate transporter substrate binding protein</fullName>
    </submittedName>
</protein>
<comment type="caution">
    <text evidence="3">The sequence shown here is derived from an EMBL/GenBank/DDBJ whole genome shotgun (WGS) entry which is preliminary data.</text>
</comment>
<dbReference type="InterPro" id="IPR005064">
    <property type="entry name" value="BUG"/>
</dbReference>
<sequence>MRSYVVSFLASLMLTPALHAETAQNYPSRPITIVVPFAAGGSTDALARALSNHLGNKLGQSVVVENKPGAAGAIGAANVASAPADGYKLLVATSSTHSILPLLRELPYDSIKDFTPVAGLGVAPNVLVVSPTLNVSSVAELIALAKKDPGALTFSSSGTGTITHLIGEQFLQRAGIEAAHIPYKTGVQALGDITTGRVSFAFDSVVWTLPQSQNGKVKALALTSKERSALAPSLPTMSESGLPNFDAATWFGIMAPSGTPPSVVDKLNTAINDVLKDPAMLDQLRQVGAVPLGGSPETLGRLAGDEMQQWKPVISQLKIKVE</sequence>
<dbReference type="AlphaFoldDB" id="A0A853FT89"/>
<evidence type="ECO:0000313" key="4">
    <source>
        <dbReference type="Proteomes" id="UP000559809"/>
    </source>
</evidence>
<proteinExistence type="inferred from homology"/>
<dbReference type="RefSeq" id="WP_180154408.1">
    <property type="nucleotide sequence ID" value="NZ_JACCEM010000003.1"/>
</dbReference>
<dbReference type="Gene3D" id="3.40.190.10">
    <property type="entry name" value="Periplasmic binding protein-like II"/>
    <property type="match status" value="1"/>
</dbReference>
<dbReference type="EMBL" id="JACCEM010000003">
    <property type="protein sequence ID" value="NYT49124.1"/>
    <property type="molecule type" value="Genomic_DNA"/>
</dbReference>
<dbReference type="Gene3D" id="3.40.190.150">
    <property type="entry name" value="Bordetella uptake gene, domain 1"/>
    <property type="match status" value="1"/>
</dbReference>
<dbReference type="Proteomes" id="UP000559809">
    <property type="component" value="Unassembled WGS sequence"/>
</dbReference>
<evidence type="ECO:0000256" key="2">
    <source>
        <dbReference type="SAM" id="SignalP"/>
    </source>
</evidence>
<evidence type="ECO:0000313" key="3">
    <source>
        <dbReference type="EMBL" id="NYT49124.1"/>
    </source>
</evidence>
<dbReference type="PIRSF" id="PIRSF017082">
    <property type="entry name" value="YflP"/>
    <property type="match status" value="1"/>
</dbReference>
<keyword evidence="2" id="KW-0732">Signal</keyword>
<dbReference type="InterPro" id="IPR042100">
    <property type="entry name" value="Bug_dom1"/>
</dbReference>
<dbReference type="PANTHER" id="PTHR42928">
    <property type="entry name" value="TRICARBOXYLATE-BINDING PROTEIN"/>
    <property type="match status" value="1"/>
</dbReference>
<evidence type="ECO:0000256" key="1">
    <source>
        <dbReference type="ARBA" id="ARBA00006987"/>
    </source>
</evidence>
<dbReference type="Pfam" id="PF03401">
    <property type="entry name" value="TctC"/>
    <property type="match status" value="1"/>
</dbReference>
<keyword evidence="4" id="KW-1185">Reference proteome</keyword>
<feature type="signal peptide" evidence="2">
    <location>
        <begin position="1"/>
        <end position="19"/>
    </location>
</feature>
<dbReference type="PANTHER" id="PTHR42928:SF5">
    <property type="entry name" value="BLR1237 PROTEIN"/>
    <property type="match status" value="1"/>
</dbReference>
<gene>
    <name evidence="3" type="ORF">H0A72_07340</name>
</gene>
<reference evidence="3 4" key="1">
    <citation type="submission" date="2020-07" db="EMBL/GenBank/DDBJ databases">
        <title>Taxonomic revisions and descriptions of new bacterial species based on genomic comparisons in the high-G+C-content subgroup of the family Alcaligenaceae.</title>
        <authorList>
            <person name="Szabo A."/>
            <person name="Felfoldi T."/>
        </authorList>
    </citation>
    <scope>NUCLEOTIDE SEQUENCE [LARGE SCALE GENOMIC DNA]</scope>
    <source>
        <strain evidence="3 4">LMG 24012</strain>
    </source>
</reference>